<dbReference type="EMBL" id="SKCS01000415">
    <property type="protein sequence ID" value="TNN08073.1"/>
    <property type="molecule type" value="Genomic_DNA"/>
</dbReference>
<dbReference type="Pfam" id="PF01501">
    <property type="entry name" value="Glyco_transf_8"/>
    <property type="match status" value="1"/>
</dbReference>
<keyword evidence="3" id="KW-0735">Signal-anchor</keyword>
<organism evidence="9 10">
    <name type="scientific">Schistosoma japonicum</name>
    <name type="common">Blood fluke</name>
    <dbReference type="NCBI Taxonomy" id="6182"/>
    <lineage>
        <taxon>Eukaryota</taxon>
        <taxon>Metazoa</taxon>
        <taxon>Spiralia</taxon>
        <taxon>Lophotrochozoa</taxon>
        <taxon>Platyhelminthes</taxon>
        <taxon>Trematoda</taxon>
        <taxon>Digenea</taxon>
        <taxon>Strigeidida</taxon>
        <taxon>Schistosomatoidea</taxon>
        <taxon>Schistosomatidae</taxon>
        <taxon>Schistosoma</taxon>
    </lineage>
</organism>
<evidence type="ECO:0000256" key="2">
    <source>
        <dbReference type="ARBA" id="ARBA00022692"/>
    </source>
</evidence>
<accession>A0A4Z2CV67</accession>
<comment type="caution">
    <text evidence="9">The sequence shown here is derived from an EMBL/GenBank/DDBJ whole genome shotgun (WGS) entry which is preliminary data.</text>
</comment>
<evidence type="ECO:0000313" key="10">
    <source>
        <dbReference type="Proteomes" id="UP000311919"/>
    </source>
</evidence>
<reference evidence="9 10" key="1">
    <citation type="submission" date="2019-03" db="EMBL/GenBank/DDBJ databases">
        <title>An improved genome assembly of the fluke Schistosoma japonicum.</title>
        <authorList>
            <person name="Hu W."/>
            <person name="Luo F."/>
            <person name="Yin M."/>
            <person name="Mo X."/>
            <person name="Sun C."/>
            <person name="Wu Q."/>
            <person name="Zhu B."/>
            <person name="Xiang M."/>
            <person name="Wang J."/>
            <person name="Wang Y."/>
            <person name="Zhang T."/>
            <person name="Xu B."/>
            <person name="Zheng H."/>
            <person name="Feng Z."/>
        </authorList>
    </citation>
    <scope>NUCLEOTIDE SEQUENCE [LARGE SCALE GENOMIC DNA]</scope>
    <source>
        <strain evidence="9">HuSjv2</strain>
        <tissue evidence="9">Worms</tissue>
    </source>
</reference>
<dbReference type="GO" id="GO:0042285">
    <property type="term" value="F:xylosyltransferase activity"/>
    <property type="evidence" value="ECO:0007669"/>
    <property type="project" value="TreeGrafter"/>
</dbReference>
<dbReference type="PANTHER" id="PTHR12270">
    <property type="entry name" value="GLYCOSYLTRANSFERASE-RELATED"/>
    <property type="match status" value="1"/>
</dbReference>
<evidence type="ECO:0000313" key="9">
    <source>
        <dbReference type="EMBL" id="TNN08073.1"/>
    </source>
</evidence>
<keyword evidence="5" id="KW-0333">Golgi apparatus</keyword>
<keyword evidence="10" id="KW-1185">Reference proteome</keyword>
<keyword evidence="2 8" id="KW-0812">Transmembrane</keyword>
<evidence type="ECO:0000256" key="3">
    <source>
        <dbReference type="ARBA" id="ARBA00022968"/>
    </source>
</evidence>
<dbReference type="GO" id="GO:0015020">
    <property type="term" value="F:glucuronosyltransferase activity"/>
    <property type="evidence" value="ECO:0007669"/>
    <property type="project" value="TreeGrafter"/>
</dbReference>
<dbReference type="InterPro" id="IPR029044">
    <property type="entry name" value="Nucleotide-diphossugar_trans"/>
</dbReference>
<protein>
    <submittedName>
        <fullName evidence="9">LARGE xylosyl-and glucuronyltransferase 2 isoform 2</fullName>
    </submittedName>
</protein>
<dbReference type="PANTHER" id="PTHR12270:SF25">
    <property type="entry name" value="GLYCOSYLTRANSFERASE-LIKE PROTEIN LARGE"/>
    <property type="match status" value="1"/>
</dbReference>
<comment type="subcellular location">
    <subcellularLocation>
        <location evidence="1">Golgi apparatus membrane</location>
        <topology evidence="1">Single-pass type II membrane protein</topology>
    </subcellularLocation>
</comment>
<name>A0A4Z2CV67_SCHJA</name>
<evidence type="ECO:0000256" key="4">
    <source>
        <dbReference type="ARBA" id="ARBA00022989"/>
    </source>
</evidence>
<gene>
    <name evidence="9" type="ORF">EWB00_007279</name>
</gene>
<dbReference type="GO" id="GO:0000139">
    <property type="term" value="C:Golgi membrane"/>
    <property type="evidence" value="ECO:0007669"/>
    <property type="project" value="UniProtKB-SubCell"/>
</dbReference>
<dbReference type="InterPro" id="IPR051292">
    <property type="entry name" value="Xyl/GlcA_transferase"/>
</dbReference>
<keyword evidence="6 8" id="KW-0472">Membrane</keyword>
<keyword evidence="4 8" id="KW-1133">Transmembrane helix</keyword>
<dbReference type="Proteomes" id="UP000311919">
    <property type="component" value="Unassembled WGS sequence"/>
</dbReference>
<feature type="transmembrane region" description="Helical" evidence="8">
    <location>
        <begin position="20"/>
        <end position="37"/>
    </location>
</feature>
<evidence type="ECO:0000256" key="6">
    <source>
        <dbReference type="ARBA" id="ARBA00023136"/>
    </source>
</evidence>
<evidence type="ECO:0000256" key="8">
    <source>
        <dbReference type="SAM" id="Phobius"/>
    </source>
</evidence>
<dbReference type="Gene3D" id="3.90.550.10">
    <property type="entry name" value="Spore Coat Polysaccharide Biosynthesis Protein SpsA, Chain A"/>
    <property type="match status" value="1"/>
</dbReference>
<evidence type="ECO:0000256" key="1">
    <source>
        <dbReference type="ARBA" id="ARBA00004323"/>
    </source>
</evidence>
<dbReference type="SUPFAM" id="SSF53448">
    <property type="entry name" value="Nucleotide-diphospho-sugar transferases"/>
    <property type="match status" value="1"/>
</dbReference>
<dbReference type="InterPro" id="IPR002495">
    <property type="entry name" value="Glyco_trans_8"/>
</dbReference>
<keyword evidence="7" id="KW-0325">Glycoprotein</keyword>
<evidence type="ECO:0000256" key="7">
    <source>
        <dbReference type="ARBA" id="ARBA00023180"/>
    </source>
</evidence>
<dbReference type="GO" id="GO:0035269">
    <property type="term" value="P:protein O-linked glycosylation via mannose"/>
    <property type="evidence" value="ECO:0007669"/>
    <property type="project" value="TreeGrafter"/>
</dbReference>
<sequence>CIGIVAEQNPTFYYNMGQQFWPTLGYGYNAGVLLFHLSRLRARGWDRIWMKIGLNLMNEKGVLPTAEQDVINAVLNQNKRWLYEIPCEWNIQLSAFSRRERCPVVWKFSPSNYINREQFLPDNILTSYPIAKLLHFNAHVKPEYFFPTPLRFPSTTDGMNEFHSTIHLSRKYLQLYYHLRSMNRHCFI</sequence>
<dbReference type="OrthoDB" id="411524at2759"/>
<feature type="non-terminal residue" evidence="9">
    <location>
        <position position="1"/>
    </location>
</feature>
<dbReference type="AlphaFoldDB" id="A0A4Z2CV67"/>
<keyword evidence="9" id="KW-0808">Transferase</keyword>
<evidence type="ECO:0000256" key="5">
    <source>
        <dbReference type="ARBA" id="ARBA00023034"/>
    </source>
</evidence>
<proteinExistence type="predicted"/>